<dbReference type="InterPro" id="IPR005314">
    <property type="entry name" value="Peptidase_C50"/>
</dbReference>
<comment type="catalytic activity">
    <reaction evidence="1">
        <text>All bonds known to be hydrolyzed by this endopeptidase have arginine in P1 and an acidic residue in P4. P6 is often occupied by an acidic residue or by a hydroxy-amino-acid residue, the phosphorylation of which enhances cleavage.</text>
        <dbReference type="EC" id="3.4.22.49"/>
    </reaction>
</comment>
<dbReference type="Proteomes" id="UP000007241">
    <property type="component" value="Unassembled WGS sequence"/>
</dbReference>
<organism evidence="7 8">
    <name type="scientific">Batrachochytrium dendrobatidis (strain JAM81 / FGSC 10211)</name>
    <name type="common">Frog chytrid fungus</name>
    <dbReference type="NCBI Taxonomy" id="684364"/>
    <lineage>
        <taxon>Eukaryota</taxon>
        <taxon>Fungi</taxon>
        <taxon>Fungi incertae sedis</taxon>
        <taxon>Chytridiomycota</taxon>
        <taxon>Chytridiomycota incertae sedis</taxon>
        <taxon>Chytridiomycetes</taxon>
        <taxon>Rhizophydiales</taxon>
        <taxon>Rhizophydiales incertae sedis</taxon>
        <taxon>Batrachochytrium</taxon>
    </lineage>
</organism>
<dbReference type="GO" id="GO:0072686">
    <property type="term" value="C:mitotic spindle"/>
    <property type="evidence" value="ECO:0000318"/>
    <property type="project" value="GO_Central"/>
</dbReference>
<evidence type="ECO:0000256" key="4">
    <source>
        <dbReference type="ARBA" id="ARBA00022829"/>
    </source>
</evidence>
<dbReference type="InterPro" id="IPR030397">
    <property type="entry name" value="SEPARIN_core_dom"/>
</dbReference>
<dbReference type="GO" id="GO:0005634">
    <property type="term" value="C:nucleus"/>
    <property type="evidence" value="ECO:0000318"/>
    <property type="project" value="GO_Central"/>
</dbReference>
<evidence type="ECO:0000313" key="7">
    <source>
        <dbReference type="EMBL" id="EGF83068.1"/>
    </source>
</evidence>
<dbReference type="STRING" id="684364.F4NSW9"/>
<feature type="region of interest" description="Disordered" evidence="5">
    <location>
        <begin position="40"/>
        <end position="79"/>
    </location>
</feature>
<keyword evidence="8" id="KW-1185">Reference proteome</keyword>
<dbReference type="PANTHER" id="PTHR12792:SF0">
    <property type="entry name" value="SEPARIN"/>
    <property type="match status" value="1"/>
</dbReference>
<dbReference type="InParanoid" id="F4NSW9"/>
<dbReference type="RefSeq" id="XP_006675280.1">
    <property type="nucleotide sequence ID" value="XM_006675217.1"/>
</dbReference>
<protein>
    <recommendedName>
        <fullName evidence="2">separase</fullName>
        <ecNumber evidence="2">3.4.22.49</ecNumber>
    </recommendedName>
</protein>
<dbReference type="GO" id="GO:0004197">
    <property type="term" value="F:cysteine-type endopeptidase activity"/>
    <property type="evidence" value="ECO:0000318"/>
    <property type="project" value="GO_Central"/>
</dbReference>
<dbReference type="PROSITE" id="PS51700">
    <property type="entry name" value="SEPARIN"/>
    <property type="match status" value="1"/>
</dbReference>
<evidence type="ECO:0000256" key="5">
    <source>
        <dbReference type="SAM" id="MobiDB-lite"/>
    </source>
</evidence>
<dbReference type="OMA" id="RREMQYC"/>
<dbReference type="GO" id="GO:0051307">
    <property type="term" value="P:meiotic chromosome separation"/>
    <property type="evidence" value="ECO:0000318"/>
    <property type="project" value="GO_Central"/>
</dbReference>
<dbReference type="GO" id="GO:0005737">
    <property type="term" value="C:cytoplasm"/>
    <property type="evidence" value="ECO:0000318"/>
    <property type="project" value="GO_Central"/>
</dbReference>
<dbReference type="EMBL" id="GL882879">
    <property type="protein sequence ID" value="EGF83068.1"/>
    <property type="molecule type" value="Genomic_DNA"/>
</dbReference>
<keyword evidence="4" id="KW-0159">Chromosome partition</keyword>
<evidence type="ECO:0000256" key="1">
    <source>
        <dbReference type="ARBA" id="ARBA00000451"/>
    </source>
</evidence>
<dbReference type="GO" id="GO:0006508">
    <property type="term" value="P:proteolysis"/>
    <property type="evidence" value="ECO:0007669"/>
    <property type="project" value="InterPro"/>
</dbReference>
<evidence type="ECO:0000313" key="8">
    <source>
        <dbReference type="Proteomes" id="UP000007241"/>
    </source>
</evidence>
<proteinExistence type="predicted"/>
<dbReference type="Pfam" id="PF03568">
    <property type="entry name" value="Separin_C"/>
    <property type="match status" value="1"/>
</dbReference>
<reference evidence="7 8" key="1">
    <citation type="submission" date="2009-12" db="EMBL/GenBank/DDBJ databases">
        <title>The draft genome of Batrachochytrium dendrobatidis.</title>
        <authorList>
            <consortium name="US DOE Joint Genome Institute (JGI-PGF)"/>
            <person name="Kuo A."/>
            <person name="Salamov A."/>
            <person name="Schmutz J."/>
            <person name="Lucas S."/>
            <person name="Pitluck S."/>
            <person name="Rosenblum E."/>
            <person name="Stajich J."/>
            <person name="Eisen M."/>
            <person name="Grigoriev I.V."/>
        </authorList>
    </citation>
    <scope>NUCLEOTIDE SEQUENCE [LARGE SCALE GENOMIC DNA]</scope>
    <source>
        <strain evidence="8">JAM81 / FGSC 10211</strain>
    </source>
</reference>
<evidence type="ECO:0000256" key="3">
    <source>
        <dbReference type="ARBA" id="ARBA00022801"/>
    </source>
</evidence>
<sequence>MQSLLTVLIDSSKYNAALLKTVEAALNINCSKTNLAAVSTTATGRTGDRRTGRTRSLKTSSTTAAANKENRSDETSSFPEDMTAFASTILEQVIKTTHGYSQTMTDITTTSNVLHSRTATCSSVGSGTDTTLNDNAVSLGSQIQSNPQPIVRKQTSTKTLNIRNTGSGDTERSTVSADQTASIGRHKVIGITSVRRLRTAASTPSLSTMSNIEANHQLASSNSTNNAQQRQFLDTALEIARICISVIDQKATPWHVESLHTAKMACNLTTRFLDCKAYMHAFFMLQYAFHRLGVPKPVKTIASRIRTLKSKTISENPPLSAFGRTISNTGSNSLLRTASTVSKTRGFAASLTNETTDLDQIDAICSWLTSCPFDKNSSALHLQVSMLLIMNSLRWMLGHRPDVGMTQRFLDSLISMSGFMGVYEIFVVLDEKTAKAHCDFIFRILFEFISKLEFPHNIHLTITAIHFYFKSKNFSAKGLHTLIQKPALLANKHYMLEPADLLSNYYHRIASISQVKMHFSMDALSWIEHGWLFPEKRGFWHTFTSDFLKKGIEVVPDYQDAFYIFELFHEIELAIPLVTFEKSDFNLPEYEFPTCLSEDLKLLRRFQLLLLESIKELRELLDVDSTTLETVSANILTSTNSRVVHSLWFANIAHKVFSTAQLILPKMDGDIQQRMSSNTYNIDARDQILSGSAYQIAALLLRRKCAANALPFLHAAVTHASHMLKSVDNSISNDTKVHLAKRYEVLSFCQQEMGETKAAIVTVCDALKFYPISYARTAGNKFVSPFKQLAARYICLSCKELSSFKPIQALINPSEQADKSTVDFIIQLESQLLQGHGAGHYAKLANIVEAGSYYQKTGNSLAQARTLVDKARIFRNKVQTPASNMQGQELDSLATSNAMSSETDDPVKCCELAVSLLKNLVAQGSEQSKKPEILDEIKHELAIAQCELGISLNSANMFDYRPFYSALAWWKKYFANTHSFTLPMRLTLCLAALQKNSITESRTFVPKMSERLFQYIEMLAGYFQALNQPINALYFIRILFKLIQLCPSKTLVDVLKLYREMADTYLALGCTGRAGVMFSLGKQLSQSSKCTVLAKDEFQSRFGKYFSMIGNVEKSQEIFSNISSFASISNNTMQVDEVLQRAQFYLDKSVFLFYKSNVSLAISEATTAYSMIAKTSRRIQTRKSSTSHEPSHIHFSITLNRGSFIQADAYLRQGLEIATQTCSGGYIVELSVCIADLYSRKASATTSLEFIQSALSHASKISNQLPAYVIAEMTMVEADLQRQGGCLHKAIVQYEDASTQLTKASDQKVISRLEDFPADSIHLIALPLYACYFGMPNNRTAALSFTNTSNSQSATTPFTPLAKIKVKGKHDNTVLLRCFGLENVKANVICQIADTLIEQSKFEESWNRLMKIDETEHDMFQEVFSLFGVSYTMAAEIYKFDTETDFIIGLLHIKAHYYASMALTRFEMFLVSQKGNQRLQMFFDSVYAFPWCIQPVKSIKPTTVCAKSKGSINLTATKRSKMTLQFEKAASQLKGLLQRSLELTQTYGSLKCREDVLFSWTLFQSIQTVLFPGNAVPLDCALSLISHLEQNKAITTQHQCESARQTRRMNATLELTQPSATLQYDPLDLTARFTGVTIKDTLQPLQAKSRESVPVKSDLLKENLESSIAAFQSVFLANIPENIIVCSFSFDVKRQDLYISRMEYGGAYALFKLPLLRQATRDGETNGLRFEDVNAAFQDIMEESKDTIENSKGRTLSRKEVLEWRKSRAQLDERLQSLLSQIETVWFGGFKGILSSHCLDSTDLEPSIALFKKRLESLVYQAVSKSTVVRTKQLSFGLDLCKTILRMGASSTDDKEIEDVLYYLLDAYQYQGVFVDYDEVNIDAASVTEEIKEVIIAFYQDLESCQHRSFESSTDDMHDSPQKHMVLVLDKHSQHLPWESLPALRGHSVSRMPSCAMLGEIYSSTNFCSNVSKEQCFYVLNPSGDLVHTQAEFEQSLSSYFGHGGAEQFVRGQAIQSLDRCAVTLLFGCSSGYMMPAGEFEPQGTPLHYLMAGCPALVANLWDVTDRDIDRYSKSMMEQCGLLSGDSDQECVSLPMAVSLAREDTLLKYLIGAAPVVYGGLPIYINK</sequence>
<keyword evidence="3" id="KW-0378">Hydrolase</keyword>
<evidence type="ECO:0000259" key="6">
    <source>
        <dbReference type="PROSITE" id="PS51700"/>
    </source>
</evidence>
<feature type="domain" description="Peptidase C50" evidence="6">
    <location>
        <begin position="1943"/>
        <end position="2040"/>
    </location>
</feature>
<dbReference type="OrthoDB" id="10255632at2759"/>
<dbReference type="EC" id="3.4.22.49" evidence="2"/>
<gene>
    <name evidence="7" type="ORF">BATDEDRAFT_21412</name>
</gene>
<accession>F4NSW9</accession>
<name>F4NSW9_BATDJ</name>
<evidence type="ECO:0000256" key="2">
    <source>
        <dbReference type="ARBA" id="ARBA00012489"/>
    </source>
</evidence>
<dbReference type="GeneID" id="18237647"/>
<dbReference type="PANTHER" id="PTHR12792">
    <property type="entry name" value="EXTRA SPINDLE POLES 1-RELATED"/>
    <property type="match status" value="1"/>
</dbReference>
<dbReference type="GO" id="GO:0044732">
    <property type="term" value="C:mitotic spindle pole body"/>
    <property type="evidence" value="ECO:0000318"/>
    <property type="project" value="GO_Central"/>
</dbReference>
<dbReference type="HOGENOM" id="CLU_232046_0_0_1"/>